<organism evidence="13 14">
    <name type="scientific">Aphanomyces astaci</name>
    <name type="common">Crayfish plague agent</name>
    <dbReference type="NCBI Taxonomy" id="112090"/>
    <lineage>
        <taxon>Eukaryota</taxon>
        <taxon>Sar</taxon>
        <taxon>Stramenopiles</taxon>
        <taxon>Oomycota</taxon>
        <taxon>Saprolegniomycetes</taxon>
        <taxon>Saprolegniales</taxon>
        <taxon>Verrucalvaceae</taxon>
        <taxon>Aphanomyces</taxon>
    </lineage>
</organism>
<dbReference type="InterPro" id="IPR026899">
    <property type="entry name" value="FKS1-like_dom1"/>
</dbReference>
<feature type="transmembrane region" description="Helical" evidence="11">
    <location>
        <begin position="1307"/>
        <end position="1325"/>
    </location>
</feature>
<dbReference type="EMBL" id="QUTG01002545">
    <property type="protein sequence ID" value="RHY95826.1"/>
    <property type="molecule type" value="Genomic_DNA"/>
</dbReference>
<dbReference type="Pfam" id="PF00083">
    <property type="entry name" value="Sugar_tr"/>
    <property type="match status" value="1"/>
</dbReference>
<evidence type="ECO:0000256" key="1">
    <source>
        <dbReference type="ARBA" id="ARBA00004141"/>
    </source>
</evidence>
<feature type="transmembrane region" description="Helical" evidence="11">
    <location>
        <begin position="1610"/>
        <end position="1631"/>
    </location>
</feature>
<sequence length="2256" mass="252165">MAALKRAGSNYFVLQSDQKRSNGGLKHSTSSFSDRLNQMDILGESAYYVMGDNPNDPDVFNAHDQSGGAEGILGGFLDEGSIDYCCDILYRKFGFQLGSVDNQREHALLLLANAKSRERMNGGIDHVLLLHRKLVANYAEWCKFVEAEPVWYAGELNKRLTNRLHMELMLYLCIWGEAANVRHMPECICYLYHQMMLLLNGDLQVAQPFPERWYLDAVIRPIWSECAGMTTKDALGKHLEHTKVRNYDDFNEFFWRASCLAVPVDQAGARLHTHPKTYYEHRSIFTLVLNYYRIFHFNFMFLFLLAVLQYCVTISPRGGESGLMQFAALGQVVTPYSTTDLKLSLVFLVLAHALLCLFKGLLELAQSWHLLTAAFSSSTSTSSSLPSRLSYGSALALRLAWNGTFAALFYVMMAEGSGSGVHPWLDRFAVLGPVFLSPGVTALVVTAVSPAVVRTSFWSKFVREGDSCYVGRNMTPPWSYRIVYIAFWVVLWLCKAVVSYWVLISPLMLPSLAIYDMQLDYKTHVVSVRNAGIICALWAPVFFVFCYDTQIYFTIFQAIYGAVKGMRMHTGEYHGFTDISRAFRMIPQRFDSKVVTALAVAQDHVPDEDGHRRSMLMARFVVVWNEVINFFREGDLLDDKEAAIFQYDVSEVTGEIYEPVFLSAGKVHQAMASVAKISRKNHPGQDAELSVELLLHDCNSALKSCFNAVLVVLEAMLGPADVSILEAFDLMEQLATHNKFIASFQTQHLVAVCASLVEFLEAVLDLPPPAAADSTMSPMQSTKAHPMPIVLEFVKRFHTFLHATTLLCAGQPVILEKLGASHFCSPTNGYMAAAEGLVNLCANDAAMSNATRALLLLTLDTSDAMPRCSEAKRRLGFFMKSLMMDIPQLSAVKEMRSFSVMTPFYAEGVLYSLEELNAPLENHPIFGAVEEVGKNLTILKYLITIHTAEWENFLGRLDVQSEADARRDHPLELRLWASYRGQTLARTVQGMMLYEDAIKMLYWLEIGSAPDKSQDQKRQLLEDMVCLKFSYICACQVYGKHKAEGKAQATDMDYLLRTYPNLRVAFVDEAVDAANVKTFSSVLIKSEGDDIVEVYRYDLPGNPILGEGKPENQNNALPFTRGEFLQTIDMNQQHYYEECLKMPNLLATADMHPSGQPVSIIGMREHIFTGNASSLSKFKSWQELVFVTLSQRVLADPLYCRMHYGHPDVFDKVMCLTRGGVSKASKGINLSEDVFAGFNTTLRGGVVTHVEFMQCGKGRDVALSQISMFEGKLANGAGETCLAREAHRMGAFLDFFRLHSMYYSHTGFYFATWLTIVTAFVFMYTKVYIALTGVQEQIVFSMNTTTLISQNSDKGFDARAFHNLDNIINTQYYIQAGLFLTLPLIAVYFTEAGIRRGFLRFFNMILTGGWAFFTFQVGTTSHYFDLNIVHGFAKYQATGRGFKITRETFVLLYKAYSGSHYRKAMELMGLCVIYGTYGLFSICQKAGVSEVNTFGQQFCITAQGYGTQTFAIWFISALWLLSPFLFNSDGFDYEKTKVDSIAWAKWMYATADDKSDLDKVNHGGWIGWWQGEVDQYIGAKGISRTTVIVRECRHLLVAWYVITLRYNPIVLLYTSLAVVATLGIFHAFTYFKGLGALSSNVRATVYLLTVSLVLALYLVLTMVVLSKSAGDALAILYGYFAILYAVNEMARVCAFPTWSISTIGMFEHLAFLFDFLFGVMMLVPLVVLSVVPFMNIIQTRMMYNEGFSQVMSDSSQYAFSIAGMVGLVGAGACGWLYYVLTTLDFSGSFLAYTTLYDISIAPTGSTAYYVIAGAMGGSWLSAAWGFYFGRRATIFCGGVVAFVAMSLVSGTASFGKAVFLPSLVLFGCAIGLLLPAFCLYCYEISTRDMRPKIMLVLAVGFILGSMAASYYTHSNALVWMWQCFWCFLVLAFLTPVIMLLPESPYWVLHRLGADEAEACLVLLRRRTDVMVELTAMKESQAYRIPMSSSVYKAAVGMGLTVVLSLSLLPLNIYVARVGLGYGRALLLTNCLAVEFTFALFSFVYIDKFAHKMVLMAALVVSAVVLVFVASQDRFQLFGQPDQTALVVLFLVLYAVKGMGLPATMWVGFIGLFRTRGRVVSIPIYFTAFFGAHVGTTYIHLASPSTRTSASNEFVWLYCLMGASVVLVVGLFRLAKRSNGMLCTVMEMNHEREMDEARQRAPSHPRRRAYTSKQGSRRFGNLTLSPRNHSATPRGRAHSRKGSDIDTPYQQVTEAAV</sequence>
<feature type="transmembrane region" description="Helical" evidence="11">
    <location>
        <begin position="1807"/>
        <end position="1827"/>
    </location>
</feature>
<proteinExistence type="inferred from homology"/>
<evidence type="ECO:0000256" key="11">
    <source>
        <dbReference type="SAM" id="Phobius"/>
    </source>
</evidence>
<evidence type="ECO:0000256" key="10">
    <source>
        <dbReference type="SAM" id="MobiDB-lite"/>
    </source>
</evidence>
<feature type="transmembrane region" description="Helical" evidence="11">
    <location>
        <begin position="1401"/>
        <end position="1424"/>
    </location>
</feature>
<dbReference type="Gene3D" id="1.20.1250.20">
    <property type="entry name" value="MFS general substrate transporter like domains"/>
    <property type="match status" value="1"/>
</dbReference>
<dbReference type="InterPro" id="IPR020846">
    <property type="entry name" value="MFS_dom"/>
</dbReference>
<feature type="transmembrane region" description="Helical" evidence="11">
    <location>
        <begin position="434"/>
        <end position="453"/>
    </location>
</feature>
<comment type="caution">
    <text evidence="13">The sequence shown here is derived from an EMBL/GenBank/DDBJ whole genome shotgun (WGS) entry which is preliminary data.</text>
</comment>
<dbReference type="EC" id="2.4.1.34" evidence="3"/>
<evidence type="ECO:0000256" key="6">
    <source>
        <dbReference type="ARBA" id="ARBA00022692"/>
    </source>
</evidence>
<evidence type="ECO:0000256" key="7">
    <source>
        <dbReference type="ARBA" id="ARBA00022989"/>
    </source>
</evidence>
<dbReference type="InterPro" id="IPR005828">
    <property type="entry name" value="MFS_sugar_transport-like"/>
</dbReference>
<evidence type="ECO:0000313" key="14">
    <source>
        <dbReference type="Proteomes" id="UP000285712"/>
    </source>
</evidence>
<feature type="transmembrane region" description="Helical" evidence="11">
    <location>
        <begin position="1710"/>
        <end position="1736"/>
    </location>
</feature>
<dbReference type="GO" id="GO:0003843">
    <property type="term" value="F:1,3-beta-D-glucan synthase activity"/>
    <property type="evidence" value="ECO:0007669"/>
    <property type="project" value="UniProtKB-EC"/>
</dbReference>
<dbReference type="SMART" id="SM01205">
    <property type="entry name" value="FKS1_dom1"/>
    <property type="match status" value="1"/>
</dbReference>
<accession>A0A3R6XBD7</accession>
<dbReference type="VEuPathDB" id="FungiDB:H257_09650"/>
<feature type="transmembrane region" description="Helical" evidence="11">
    <location>
        <begin position="1993"/>
        <end position="2014"/>
    </location>
</feature>
<feature type="transmembrane region" description="Helical" evidence="11">
    <location>
        <begin position="1372"/>
        <end position="1389"/>
    </location>
</feature>
<feature type="transmembrane region" description="Helical" evidence="11">
    <location>
        <begin position="1858"/>
        <end position="1882"/>
    </location>
</feature>
<feature type="transmembrane region" description="Helical" evidence="11">
    <location>
        <begin position="294"/>
        <end position="315"/>
    </location>
</feature>
<feature type="compositionally biased region" description="Polar residues" evidence="10">
    <location>
        <begin position="2247"/>
        <end position="2256"/>
    </location>
</feature>
<feature type="transmembrane region" description="Helical" evidence="11">
    <location>
        <begin position="2052"/>
        <end position="2071"/>
    </location>
</feature>
<feature type="transmembrane region" description="Helical" evidence="11">
    <location>
        <begin position="524"/>
        <end position="547"/>
    </location>
</feature>
<reference evidence="13 14" key="1">
    <citation type="submission" date="2018-08" db="EMBL/GenBank/DDBJ databases">
        <title>Aphanomyces genome sequencing and annotation.</title>
        <authorList>
            <person name="Minardi D."/>
            <person name="Oidtmann B."/>
            <person name="Van Der Giezen M."/>
            <person name="Studholme D.J."/>
        </authorList>
    </citation>
    <scope>NUCLEOTIDE SEQUENCE [LARGE SCALE GENOMIC DNA]</scope>
    <source>
        <strain evidence="13 14">Sv</strain>
    </source>
</reference>
<dbReference type="SUPFAM" id="SSF103473">
    <property type="entry name" value="MFS general substrate transporter"/>
    <property type="match status" value="1"/>
</dbReference>
<evidence type="ECO:0000313" key="13">
    <source>
        <dbReference type="EMBL" id="RHY95826.1"/>
    </source>
</evidence>
<dbReference type="GO" id="GO:0022857">
    <property type="term" value="F:transmembrane transporter activity"/>
    <property type="evidence" value="ECO:0007669"/>
    <property type="project" value="InterPro"/>
</dbReference>
<evidence type="ECO:0000256" key="9">
    <source>
        <dbReference type="ARBA" id="ARBA00047777"/>
    </source>
</evidence>
<feature type="transmembrane region" description="Helical" evidence="11">
    <location>
        <begin position="1894"/>
        <end position="1913"/>
    </location>
</feature>
<evidence type="ECO:0000259" key="12">
    <source>
        <dbReference type="PROSITE" id="PS50850"/>
    </source>
</evidence>
<feature type="transmembrane region" description="Helical" evidence="11">
    <location>
        <begin position="1919"/>
        <end position="1940"/>
    </location>
</feature>
<evidence type="ECO:0000256" key="3">
    <source>
        <dbReference type="ARBA" id="ARBA00012589"/>
    </source>
</evidence>
<protein>
    <recommendedName>
        <fullName evidence="3">1,3-beta-glucan synthase</fullName>
        <ecNumber evidence="3">2.4.1.34</ecNumber>
    </recommendedName>
</protein>
<evidence type="ECO:0000256" key="2">
    <source>
        <dbReference type="ARBA" id="ARBA00009040"/>
    </source>
</evidence>
<feature type="transmembrane region" description="Helical" evidence="11">
    <location>
        <begin position="2083"/>
        <end position="2109"/>
    </location>
</feature>
<feature type="transmembrane region" description="Helical" evidence="11">
    <location>
        <begin position="1672"/>
        <end position="1690"/>
    </location>
</feature>
<keyword evidence="6 11" id="KW-0812">Transmembrane</keyword>
<dbReference type="PANTHER" id="PTHR12741">
    <property type="entry name" value="LYST-INTERACTING PROTEIN LIP5 DOPAMINE RESPONSIVE PROTEIN DRG-1"/>
    <property type="match status" value="1"/>
</dbReference>
<dbReference type="Pfam" id="PF02364">
    <property type="entry name" value="Glucan_synthase"/>
    <property type="match status" value="1"/>
</dbReference>
<dbReference type="Pfam" id="PF14288">
    <property type="entry name" value="FKS1_dom1"/>
    <property type="match status" value="1"/>
</dbReference>
<comment type="similarity">
    <text evidence="2">Belongs to the glycosyltransferase 48 family.</text>
</comment>
<keyword evidence="7 11" id="KW-1133">Transmembrane helix</keyword>
<dbReference type="Proteomes" id="UP000285712">
    <property type="component" value="Unassembled WGS sequence"/>
</dbReference>
<feature type="transmembrane region" description="Helical" evidence="11">
    <location>
        <begin position="1510"/>
        <end position="1527"/>
    </location>
</feature>
<dbReference type="InterPro" id="IPR003440">
    <property type="entry name" value="Glyco_trans_48_dom"/>
</dbReference>
<feature type="region of interest" description="Disordered" evidence="10">
    <location>
        <begin position="2192"/>
        <end position="2256"/>
    </location>
</feature>
<comment type="subcellular location">
    <subcellularLocation>
        <location evidence="1">Membrane</location>
        <topology evidence="1">Multi-pass membrane protein</topology>
    </subcellularLocation>
</comment>
<feature type="domain" description="Major facilitator superfamily (MFS) profile" evidence="12">
    <location>
        <begin position="1767"/>
        <end position="2177"/>
    </location>
</feature>
<evidence type="ECO:0000256" key="8">
    <source>
        <dbReference type="ARBA" id="ARBA00023136"/>
    </source>
</evidence>
<dbReference type="GO" id="GO:0000148">
    <property type="term" value="C:1,3-beta-D-glucan synthase complex"/>
    <property type="evidence" value="ECO:0007669"/>
    <property type="project" value="InterPro"/>
</dbReference>
<dbReference type="PANTHER" id="PTHR12741:SF48">
    <property type="entry name" value="1,3-BETA-GLUCAN SYNTHASE COMPONENT FKS1-RELATED"/>
    <property type="match status" value="1"/>
</dbReference>
<dbReference type="GO" id="GO:0006075">
    <property type="term" value="P:(1-&gt;3)-beta-D-glucan biosynthetic process"/>
    <property type="evidence" value="ECO:0007669"/>
    <property type="project" value="InterPro"/>
</dbReference>
<feature type="transmembrane region" description="Helical" evidence="11">
    <location>
        <begin position="2026"/>
        <end position="2045"/>
    </location>
</feature>
<feature type="transmembrane region" description="Helical" evidence="11">
    <location>
        <begin position="1643"/>
        <end position="1665"/>
    </location>
</feature>
<keyword evidence="5" id="KW-0808">Transferase</keyword>
<keyword evidence="4" id="KW-0328">Glycosyltransferase</keyword>
<feature type="transmembrane region" description="Helical" evidence="11">
    <location>
        <begin position="395"/>
        <end position="414"/>
    </location>
</feature>
<keyword evidence="8 11" id="KW-0472">Membrane</keyword>
<evidence type="ECO:0000256" key="4">
    <source>
        <dbReference type="ARBA" id="ARBA00022676"/>
    </source>
</evidence>
<feature type="compositionally biased region" description="Basic residues" evidence="10">
    <location>
        <begin position="2200"/>
        <end position="2209"/>
    </location>
</feature>
<dbReference type="InterPro" id="IPR036259">
    <property type="entry name" value="MFS_trans_sf"/>
</dbReference>
<feature type="transmembrane region" description="Helical" evidence="11">
    <location>
        <begin position="1757"/>
        <end position="1780"/>
    </location>
</feature>
<feature type="transmembrane region" description="Helical" evidence="11">
    <location>
        <begin position="343"/>
        <end position="362"/>
    </location>
</feature>
<dbReference type="GO" id="GO:0005886">
    <property type="term" value="C:plasma membrane"/>
    <property type="evidence" value="ECO:0007669"/>
    <property type="project" value="TreeGrafter"/>
</dbReference>
<name>A0A3R6XBD7_APHAT</name>
<feature type="transmembrane region" description="Helical" evidence="11">
    <location>
        <begin position="1834"/>
        <end position="1852"/>
    </location>
</feature>
<evidence type="ECO:0000256" key="5">
    <source>
        <dbReference type="ARBA" id="ARBA00022679"/>
    </source>
</evidence>
<feature type="compositionally biased region" description="Polar residues" evidence="10">
    <location>
        <begin position="2221"/>
        <end position="2230"/>
    </location>
</feature>
<comment type="catalytic activity">
    <reaction evidence="9">
        <text>[(1-&gt;3)-beta-D-glucosyl](n) + UDP-alpha-D-glucose = [(1-&gt;3)-beta-D-glucosyl](n+1) + UDP + H(+)</text>
        <dbReference type="Rhea" id="RHEA:21476"/>
        <dbReference type="Rhea" id="RHEA-COMP:11146"/>
        <dbReference type="Rhea" id="RHEA-COMP:14303"/>
        <dbReference type="ChEBI" id="CHEBI:15378"/>
        <dbReference type="ChEBI" id="CHEBI:37671"/>
        <dbReference type="ChEBI" id="CHEBI:58223"/>
        <dbReference type="ChEBI" id="CHEBI:58885"/>
        <dbReference type="EC" id="2.4.1.34"/>
    </reaction>
</comment>
<feature type="transmembrane region" description="Helical" evidence="11">
    <location>
        <begin position="2153"/>
        <end position="2171"/>
    </location>
</feature>
<feature type="transmembrane region" description="Helical" evidence="11">
    <location>
        <begin position="482"/>
        <end position="504"/>
    </location>
</feature>
<feature type="transmembrane region" description="Helical" evidence="11">
    <location>
        <begin position="2121"/>
        <end position="2141"/>
    </location>
</feature>
<dbReference type="PROSITE" id="PS50850">
    <property type="entry name" value="MFS"/>
    <property type="match status" value="1"/>
</dbReference>
<gene>
    <name evidence="13" type="ORF">DYB35_007027</name>
</gene>